<evidence type="ECO:0000256" key="2">
    <source>
        <dbReference type="ARBA" id="ARBA00022475"/>
    </source>
</evidence>
<evidence type="ECO:0000259" key="11">
    <source>
        <dbReference type="PROSITE" id="PS50262"/>
    </source>
</evidence>
<dbReference type="PROSITE" id="PS00237">
    <property type="entry name" value="G_PROTEIN_RECEP_F1_1"/>
    <property type="match status" value="1"/>
</dbReference>
<feature type="transmembrane region" description="Helical" evidence="10">
    <location>
        <begin position="111"/>
        <end position="136"/>
    </location>
</feature>
<evidence type="ECO:0000256" key="10">
    <source>
        <dbReference type="SAM" id="Phobius"/>
    </source>
</evidence>
<dbReference type="GO" id="GO:0016493">
    <property type="term" value="F:C-C chemokine receptor activity"/>
    <property type="evidence" value="ECO:0007669"/>
    <property type="project" value="TreeGrafter"/>
</dbReference>
<comment type="subcellular location">
    <subcellularLocation>
        <location evidence="1">Cell membrane</location>
        <topology evidence="1">Multi-pass membrane protein</topology>
    </subcellularLocation>
</comment>
<dbReference type="CTD" id="101883597"/>
<keyword evidence="8 9" id="KW-0807">Transducer</keyword>
<evidence type="ECO:0000313" key="12">
    <source>
        <dbReference type="Ensembl" id="ENSPNAP00000006882.1"/>
    </source>
</evidence>
<dbReference type="GO" id="GO:0009897">
    <property type="term" value="C:external side of plasma membrane"/>
    <property type="evidence" value="ECO:0007669"/>
    <property type="project" value="TreeGrafter"/>
</dbReference>
<evidence type="ECO:0000256" key="8">
    <source>
        <dbReference type="ARBA" id="ARBA00023224"/>
    </source>
</evidence>
<dbReference type="RefSeq" id="XP_017562878.1">
    <property type="nucleotide sequence ID" value="XM_017707389.2"/>
</dbReference>
<keyword evidence="3 9" id="KW-0812">Transmembrane</keyword>
<dbReference type="PANTHER" id="PTHR10489:SF730">
    <property type="entry name" value="CHEMOKINE XC RECEPTOR 1"/>
    <property type="match status" value="1"/>
</dbReference>
<dbReference type="OMA" id="ENNYTAT"/>
<feature type="transmembrane region" description="Helical" evidence="10">
    <location>
        <begin position="195"/>
        <end position="218"/>
    </location>
</feature>
<feature type="domain" description="G-protein coupled receptors family 1 profile" evidence="11">
    <location>
        <begin position="51"/>
        <end position="293"/>
    </location>
</feature>
<keyword evidence="2" id="KW-1003">Cell membrane</keyword>
<dbReference type="Pfam" id="PF00001">
    <property type="entry name" value="7tm_1"/>
    <property type="match status" value="1"/>
</dbReference>
<reference evidence="12" key="3">
    <citation type="submission" date="2025-09" db="UniProtKB">
        <authorList>
            <consortium name="Ensembl"/>
        </authorList>
    </citation>
    <scope>IDENTIFICATION</scope>
</reference>
<feature type="transmembrane region" description="Helical" evidence="10">
    <location>
        <begin position="273"/>
        <end position="293"/>
    </location>
</feature>
<evidence type="ECO:0000256" key="9">
    <source>
        <dbReference type="RuleBase" id="RU000688"/>
    </source>
</evidence>
<dbReference type="PRINTS" id="PR00237">
    <property type="entry name" value="GPCRRHODOPSN"/>
</dbReference>
<dbReference type="SUPFAM" id="SSF81321">
    <property type="entry name" value="Family A G protein-coupled receptor-like"/>
    <property type="match status" value="1"/>
</dbReference>
<dbReference type="GO" id="GO:0019957">
    <property type="term" value="F:C-C chemokine binding"/>
    <property type="evidence" value="ECO:0007669"/>
    <property type="project" value="TreeGrafter"/>
</dbReference>
<keyword evidence="4 10" id="KW-1133">Transmembrane helix</keyword>
<dbReference type="AlphaFoldDB" id="A0A3B4C4S4"/>
<evidence type="ECO:0000256" key="7">
    <source>
        <dbReference type="ARBA" id="ARBA00023170"/>
    </source>
</evidence>
<keyword evidence="5 9" id="KW-0297">G-protein coupled receptor</keyword>
<dbReference type="OrthoDB" id="8733891at2759"/>
<dbReference type="RefSeq" id="XP_017562879.1">
    <property type="nucleotide sequence ID" value="XM_017707390.2"/>
</dbReference>
<dbReference type="Ensembl" id="ENSPNAT00000002779.2">
    <property type="protein sequence ID" value="ENSPNAP00000006882.1"/>
    <property type="gene ID" value="ENSPNAG00000012828.2"/>
</dbReference>
<dbReference type="InterPro" id="IPR050119">
    <property type="entry name" value="CCR1-9-like"/>
</dbReference>
<dbReference type="GO" id="GO:0019722">
    <property type="term" value="P:calcium-mediated signaling"/>
    <property type="evidence" value="ECO:0007669"/>
    <property type="project" value="TreeGrafter"/>
</dbReference>
<reference evidence="12" key="2">
    <citation type="submission" date="2025-08" db="UniProtKB">
        <authorList>
            <consortium name="Ensembl"/>
        </authorList>
    </citation>
    <scope>IDENTIFICATION</scope>
</reference>
<dbReference type="GeneTree" id="ENSGT01110000267168"/>
<dbReference type="InterPro" id="IPR017452">
    <property type="entry name" value="GPCR_Rhodpsn_7TM"/>
</dbReference>
<reference evidence="12 13" key="1">
    <citation type="submission" date="2020-10" db="EMBL/GenBank/DDBJ databases">
        <title>Pygocentrus nattereri (red-bellied piranha) genome, fPygNat1, primary haplotype.</title>
        <authorList>
            <person name="Myers G."/>
            <person name="Meyer A."/>
            <person name="Karagic N."/>
            <person name="Pippel M."/>
            <person name="Winkler S."/>
            <person name="Tracey A."/>
            <person name="Wood J."/>
            <person name="Formenti G."/>
            <person name="Howe K."/>
            <person name="Fedrigo O."/>
            <person name="Jarvis E.D."/>
        </authorList>
    </citation>
    <scope>NUCLEOTIDE SEQUENCE [LARGE SCALE GENOMIC DNA]</scope>
</reference>
<dbReference type="InterPro" id="IPR000355">
    <property type="entry name" value="Chemokine_rcpt"/>
</dbReference>
<dbReference type="GO" id="GO:0006955">
    <property type="term" value="P:immune response"/>
    <property type="evidence" value="ECO:0007669"/>
    <property type="project" value="TreeGrafter"/>
</dbReference>
<feature type="transmembrane region" description="Helical" evidence="10">
    <location>
        <begin position="148"/>
        <end position="170"/>
    </location>
</feature>
<keyword evidence="6 10" id="KW-0472">Membrane</keyword>
<evidence type="ECO:0000256" key="5">
    <source>
        <dbReference type="ARBA" id="ARBA00023040"/>
    </source>
</evidence>
<dbReference type="InterPro" id="IPR000276">
    <property type="entry name" value="GPCR_Rhodpsn"/>
</dbReference>
<protein>
    <recommendedName>
        <fullName evidence="11">G-protein coupled receptors family 1 profile domain-containing protein</fullName>
    </recommendedName>
</protein>
<keyword evidence="7 9" id="KW-0675">Receptor</keyword>
<name>A0A3B4C4S4_PYGNA</name>
<evidence type="ECO:0000256" key="1">
    <source>
        <dbReference type="ARBA" id="ARBA00004651"/>
    </source>
</evidence>
<dbReference type="STRING" id="42514.ENSPNAP00000006882"/>
<evidence type="ECO:0000313" key="13">
    <source>
        <dbReference type="Proteomes" id="UP001501920"/>
    </source>
</evidence>
<sequence length="355" mass="40466">MDVNNGSYSHNDTYDYGDYDEGGLIKLCEYESYIKITAASYIMICVFSLLGNSLLIYGLARFEDLKRVTMFFILCLAVFDLLFTLTLPFWVVDLLHQWIFGDAACKILTGAYFVGIYGSLILLTAMTVDRFFAIVVRSQWLTRRRRLNCARAACAGAWIISIAACLIDALSSNVQVIESIYTCNASPSQVDYTEYYMQLILLFFVPLAIIVFCYGKILHTLMLTSARQKYRTVLVVLCIVVAFVICWGPYHILMMLNAVYRPKECQKKAELNQAYVACRILAYAHCCVNPLLYMMRGRSRKVLSSLLFCSPELRQTQHQERHTDHSHSNVIQHSVAGRADICRAKELNIMDLKSL</sequence>
<dbReference type="PANTHER" id="PTHR10489">
    <property type="entry name" value="CELL ADHESION MOLECULE"/>
    <property type="match status" value="1"/>
</dbReference>
<evidence type="ECO:0000256" key="3">
    <source>
        <dbReference type="ARBA" id="ARBA00022692"/>
    </source>
</evidence>
<evidence type="ECO:0000256" key="6">
    <source>
        <dbReference type="ARBA" id="ARBA00023136"/>
    </source>
</evidence>
<evidence type="ECO:0000256" key="4">
    <source>
        <dbReference type="ARBA" id="ARBA00022989"/>
    </source>
</evidence>
<feature type="transmembrane region" description="Helical" evidence="10">
    <location>
        <begin position="39"/>
        <end position="59"/>
    </location>
</feature>
<dbReference type="GeneID" id="108433076"/>
<dbReference type="GO" id="GO:0007204">
    <property type="term" value="P:positive regulation of cytosolic calcium ion concentration"/>
    <property type="evidence" value="ECO:0007669"/>
    <property type="project" value="TreeGrafter"/>
</dbReference>
<dbReference type="PRINTS" id="PR00657">
    <property type="entry name" value="CCCHEMOKINER"/>
</dbReference>
<accession>A0A3B4C4S4</accession>
<dbReference type="Gene3D" id="1.20.1070.10">
    <property type="entry name" value="Rhodopsin 7-helix transmembrane proteins"/>
    <property type="match status" value="1"/>
</dbReference>
<keyword evidence="13" id="KW-1185">Reference proteome</keyword>
<dbReference type="Proteomes" id="UP001501920">
    <property type="component" value="Chromosome 19"/>
</dbReference>
<dbReference type="PROSITE" id="PS50262">
    <property type="entry name" value="G_PROTEIN_RECEP_F1_2"/>
    <property type="match status" value="1"/>
</dbReference>
<feature type="transmembrane region" description="Helical" evidence="10">
    <location>
        <begin position="71"/>
        <end position="91"/>
    </location>
</feature>
<feature type="transmembrane region" description="Helical" evidence="10">
    <location>
        <begin position="230"/>
        <end position="253"/>
    </location>
</feature>
<dbReference type="GO" id="GO:0060326">
    <property type="term" value="P:cell chemotaxis"/>
    <property type="evidence" value="ECO:0007669"/>
    <property type="project" value="TreeGrafter"/>
</dbReference>
<proteinExistence type="inferred from homology"/>
<comment type="similarity">
    <text evidence="9">Belongs to the G-protein coupled receptor 1 family.</text>
</comment>
<organism evidence="12 13">
    <name type="scientific">Pygocentrus nattereri</name>
    <name type="common">Red-bellied piranha</name>
    <dbReference type="NCBI Taxonomy" id="42514"/>
    <lineage>
        <taxon>Eukaryota</taxon>
        <taxon>Metazoa</taxon>
        <taxon>Chordata</taxon>
        <taxon>Craniata</taxon>
        <taxon>Vertebrata</taxon>
        <taxon>Euteleostomi</taxon>
        <taxon>Actinopterygii</taxon>
        <taxon>Neopterygii</taxon>
        <taxon>Teleostei</taxon>
        <taxon>Ostariophysi</taxon>
        <taxon>Characiformes</taxon>
        <taxon>Characoidei</taxon>
        <taxon>Pygocentrus</taxon>
    </lineage>
</organism>